<accession>A0ABD3DA50</accession>
<dbReference type="EMBL" id="JAVIJP010000024">
    <property type="protein sequence ID" value="KAL3637637.1"/>
    <property type="molecule type" value="Genomic_DNA"/>
</dbReference>
<feature type="region of interest" description="Disordered" evidence="1">
    <location>
        <begin position="21"/>
        <end position="41"/>
    </location>
</feature>
<proteinExistence type="predicted"/>
<organism evidence="2 3">
    <name type="scientific">Castilleja foliolosa</name>
    <dbReference type="NCBI Taxonomy" id="1961234"/>
    <lineage>
        <taxon>Eukaryota</taxon>
        <taxon>Viridiplantae</taxon>
        <taxon>Streptophyta</taxon>
        <taxon>Embryophyta</taxon>
        <taxon>Tracheophyta</taxon>
        <taxon>Spermatophyta</taxon>
        <taxon>Magnoliopsida</taxon>
        <taxon>eudicotyledons</taxon>
        <taxon>Gunneridae</taxon>
        <taxon>Pentapetalae</taxon>
        <taxon>asterids</taxon>
        <taxon>lamiids</taxon>
        <taxon>Lamiales</taxon>
        <taxon>Orobanchaceae</taxon>
        <taxon>Pedicularideae</taxon>
        <taxon>Castillejinae</taxon>
        <taxon>Castilleja</taxon>
    </lineage>
</organism>
<reference evidence="3" key="1">
    <citation type="journal article" date="2024" name="IScience">
        <title>Strigolactones Initiate the Formation of Haustorium-like Structures in Castilleja.</title>
        <authorList>
            <person name="Buerger M."/>
            <person name="Peterson D."/>
            <person name="Chory J."/>
        </authorList>
    </citation>
    <scope>NUCLEOTIDE SEQUENCE [LARGE SCALE GENOMIC DNA]</scope>
</reference>
<gene>
    <name evidence="2" type="ORF">CASFOL_018508</name>
</gene>
<dbReference type="Proteomes" id="UP001632038">
    <property type="component" value="Unassembled WGS sequence"/>
</dbReference>
<evidence type="ECO:0000256" key="1">
    <source>
        <dbReference type="SAM" id="MobiDB-lite"/>
    </source>
</evidence>
<protein>
    <submittedName>
        <fullName evidence="2">Uncharacterized protein</fullName>
    </submittedName>
</protein>
<dbReference type="AlphaFoldDB" id="A0ABD3DA50"/>
<keyword evidence="3" id="KW-1185">Reference proteome</keyword>
<evidence type="ECO:0000313" key="3">
    <source>
        <dbReference type="Proteomes" id="UP001632038"/>
    </source>
</evidence>
<evidence type="ECO:0000313" key="2">
    <source>
        <dbReference type="EMBL" id="KAL3637637.1"/>
    </source>
</evidence>
<sequence length="41" mass="4469">MDLMAIHEILDKAGYEDDEGIASEEGLNSKKQGDAAFRAND</sequence>
<comment type="caution">
    <text evidence="2">The sequence shown here is derived from an EMBL/GenBank/DDBJ whole genome shotgun (WGS) entry which is preliminary data.</text>
</comment>
<name>A0ABD3DA50_9LAMI</name>